<accession>A0A2J8K599</accession>
<proteinExistence type="predicted"/>
<organism evidence="2 3">
    <name type="scientific">Pan troglodytes</name>
    <name type="common">Chimpanzee</name>
    <dbReference type="NCBI Taxonomy" id="9598"/>
    <lineage>
        <taxon>Eukaryota</taxon>
        <taxon>Metazoa</taxon>
        <taxon>Chordata</taxon>
        <taxon>Craniata</taxon>
        <taxon>Vertebrata</taxon>
        <taxon>Euteleostomi</taxon>
        <taxon>Mammalia</taxon>
        <taxon>Eutheria</taxon>
        <taxon>Euarchontoglires</taxon>
        <taxon>Primates</taxon>
        <taxon>Haplorrhini</taxon>
        <taxon>Catarrhini</taxon>
        <taxon>Hominidae</taxon>
        <taxon>Pan</taxon>
    </lineage>
</organism>
<evidence type="ECO:0000256" key="1">
    <source>
        <dbReference type="SAM" id="MobiDB-lite"/>
    </source>
</evidence>
<dbReference type="Proteomes" id="UP000236370">
    <property type="component" value="Unassembled WGS sequence"/>
</dbReference>
<evidence type="ECO:0000313" key="3">
    <source>
        <dbReference type="Proteomes" id="UP000236370"/>
    </source>
</evidence>
<sequence>MPPTPCRPPGCTAACTSSLCLPPHSTPSCAPASPATPVSWSWKALGSVRSSAQEPSPIHSCSTTSHSFIGLAPGRFDYIGEGTPGPAREEAGADAFPEHRMNWATATSYSTSVQCWAPTSSWRQCWLIWDHAEPGWPHRNLPWAWQAQWPHWSWLQLGTYSLLLLSQPPCFGPPVHALCCRVAHWRGVPRPNNSEAPSLTLSWRGQRPGPSADEEPRFGPNQVGMHLSLEPTGAEERGHRREGREEEGCLGGLAECERDREGALDGSGRSAEGLRGEMHACPG</sequence>
<feature type="compositionally biased region" description="Basic and acidic residues" evidence="1">
    <location>
        <begin position="272"/>
        <end position="283"/>
    </location>
</feature>
<comment type="caution">
    <text evidence="2">The sequence shown here is derived from an EMBL/GenBank/DDBJ whole genome shotgun (WGS) entry which is preliminary data.</text>
</comment>
<protein>
    <submittedName>
        <fullName evidence="2">PAQR6 isoform 1</fullName>
    </submittedName>
</protein>
<gene>
    <name evidence="2" type="ORF">CK820_G0041301</name>
</gene>
<feature type="compositionally biased region" description="Basic and acidic residues" evidence="1">
    <location>
        <begin position="234"/>
        <end position="247"/>
    </location>
</feature>
<evidence type="ECO:0000313" key="2">
    <source>
        <dbReference type="EMBL" id="PNI30159.1"/>
    </source>
</evidence>
<name>A0A2J8K599_PANTR</name>
<dbReference type="AlphaFoldDB" id="A0A2J8K599"/>
<feature type="region of interest" description="Disordered" evidence="1">
    <location>
        <begin position="195"/>
        <end position="283"/>
    </location>
</feature>
<reference evidence="2 3" key="1">
    <citation type="submission" date="2017-12" db="EMBL/GenBank/DDBJ databases">
        <title>High-resolution comparative analysis of great ape genomes.</title>
        <authorList>
            <person name="Pollen A."/>
            <person name="Hastie A."/>
            <person name="Hormozdiari F."/>
            <person name="Dougherty M."/>
            <person name="Liu R."/>
            <person name="Chaisson M."/>
            <person name="Hoppe E."/>
            <person name="Hill C."/>
            <person name="Pang A."/>
            <person name="Hillier L."/>
            <person name="Baker C."/>
            <person name="Armstrong J."/>
            <person name="Shendure J."/>
            <person name="Paten B."/>
            <person name="Wilson R."/>
            <person name="Chao H."/>
            <person name="Schneider V."/>
            <person name="Ventura M."/>
            <person name="Kronenberg Z."/>
            <person name="Murali S."/>
            <person name="Gordon D."/>
            <person name="Cantsilieris S."/>
            <person name="Munson K."/>
            <person name="Nelson B."/>
            <person name="Raja A."/>
            <person name="Underwood J."/>
            <person name="Diekhans M."/>
            <person name="Fiddes I."/>
            <person name="Haussler D."/>
            <person name="Eichler E."/>
        </authorList>
    </citation>
    <scope>NUCLEOTIDE SEQUENCE [LARGE SCALE GENOMIC DNA]</scope>
    <source>
        <strain evidence="2">Yerkes chimp pedigree #C0471</strain>
    </source>
</reference>
<dbReference type="EMBL" id="NBAG03000392">
    <property type="protein sequence ID" value="PNI30159.1"/>
    <property type="molecule type" value="Genomic_DNA"/>
</dbReference>